<dbReference type="GO" id="GO:0016740">
    <property type="term" value="F:transferase activity"/>
    <property type="evidence" value="ECO:0007669"/>
    <property type="project" value="UniProtKB-KW"/>
</dbReference>
<feature type="domain" description="Glycosyltransferase 2-like" evidence="1">
    <location>
        <begin position="10"/>
        <end position="172"/>
    </location>
</feature>
<keyword evidence="3" id="KW-1185">Reference proteome</keyword>
<accession>A0A846YE98</accession>
<dbReference type="InterPro" id="IPR001173">
    <property type="entry name" value="Glyco_trans_2-like"/>
</dbReference>
<dbReference type="AlphaFoldDB" id="A0A846YE98"/>
<dbReference type="PANTHER" id="PTHR43685">
    <property type="entry name" value="GLYCOSYLTRANSFERASE"/>
    <property type="match status" value="1"/>
</dbReference>
<gene>
    <name evidence="2" type="ORF">HGA15_12730</name>
</gene>
<dbReference type="RefSeq" id="WP_062977039.1">
    <property type="nucleotide sequence ID" value="NZ_JAAXOT010000005.1"/>
</dbReference>
<sequence>MIRDELSVGVVICCYTERRWDLLAACVGAVMDQARGAGAKVLLVVDHSPALQDRCAAAFPGVLVVGNRYQRGLSGARNTGVESLDTEIVLFVDDDAIPGPGWLAALRAAFADPDLLAVGGEVRPVWPTSERPGWLPPEFDWAVGCDYVGMASLGQEIRNPIGANMGLRRAAVVAAGGFRPVLGRQGAIPSGCEETDLAIRMRARTPSGSIRRIPGAPVDHHLTADRCTGSYLIRRCFAEGGSKATLMRLEGAGRAISAEADHALGAIPRAVARDIAALARGERAAARRIWWTVAGLAAAVTGWALGLLRRGPRTPPDEPEEQSWAPVWCVDIADPAPALPTVPSGARPDRVHLLVRAGGRPVGQLEVTVPGGRDLPGFLLSSARNWSAQQQLPASAPSWPAGSTSVSVVICTLGRAGSLATAVDAVLSRQTRPAHEVIVVDNDPDAGRVVDALARFAGESRLRIVTAAERGVSRARNAGVAAATGDVVAFTDDDVEAEPDWLARLAEVFDSDPGREIGCVTGLVVPADLGLATHRWFEQSSGFERGYLPMVWGPADSGVLDRLREYEPLAGPGRRGPAYPVAGSEFGSGNNMALRRELLVAAGGFDVVLGTGSPARGGEDLDMLRRVVLGGAALVYHPSAVVRHHHRATIRQLRRQMYDYGVGMCANVLRYATGSAAGLRATLRVLPGGVRLLLDPASAKNSGKADGYPRALTFIELAGYLTGPVHLLRSLRTARRTGTGAI</sequence>
<dbReference type="Proteomes" id="UP000570678">
    <property type="component" value="Unassembled WGS sequence"/>
</dbReference>
<dbReference type="CDD" id="cd00761">
    <property type="entry name" value="Glyco_tranf_GTA_type"/>
    <property type="match status" value="1"/>
</dbReference>
<dbReference type="InterPro" id="IPR029044">
    <property type="entry name" value="Nucleotide-diphossugar_trans"/>
</dbReference>
<reference evidence="2 3" key="1">
    <citation type="submission" date="2020-04" db="EMBL/GenBank/DDBJ databases">
        <title>MicrobeNet Type strains.</title>
        <authorList>
            <person name="Nicholson A.C."/>
        </authorList>
    </citation>
    <scope>NUCLEOTIDE SEQUENCE [LARGE SCALE GENOMIC DNA]</scope>
    <source>
        <strain evidence="2 3">JCM 3332</strain>
    </source>
</reference>
<dbReference type="Gene3D" id="3.90.550.10">
    <property type="entry name" value="Spore Coat Polysaccharide Biosynthesis Protein SpsA, Chain A"/>
    <property type="match status" value="2"/>
</dbReference>
<protein>
    <submittedName>
        <fullName evidence="2">Glycosyltransferase</fullName>
    </submittedName>
</protein>
<dbReference type="InterPro" id="IPR050834">
    <property type="entry name" value="Glycosyltransf_2"/>
</dbReference>
<dbReference type="EMBL" id="JAAXOT010000005">
    <property type="protein sequence ID" value="NKY57005.1"/>
    <property type="molecule type" value="Genomic_DNA"/>
</dbReference>
<comment type="caution">
    <text evidence="2">The sequence shown here is derived from an EMBL/GenBank/DDBJ whole genome shotgun (WGS) entry which is preliminary data.</text>
</comment>
<evidence type="ECO:0000313" key="2">
    <source>
        <dbReference type="EMBL" id="NKY57005.1"/>
    </source>
</evidence>
<dbReference type="Pfam" id="PF00535">
    <property type="entry name" value="Glycos_transf_2"/>
    <property type="match status" value="2"/>
</dbReference>
<proteinExistence type="predicted"/>
<dbReference type="PANTHER" id="PTHR43685:SF2">
    <property type="entry name" value="GLYCOSYLTRANSFERASE 2-LIKE DOMAIN-CONTAINING PROTEIN"/>
    <property type="match status" value="1"/>
</dbReference>
<dbReference type="SUPFAM" id="SSF53448">
    <property type="entry name" value="Nucleotide-diphospho-sugar transferases"/>
    <property type="match status" value="2"/>
</dbReference>
<evidence type="ECO:0000259" key="1">
    <source>
        <dbReference type="Pfam" id="PF00535"/>
    </source>
</evidence>
<organism evidence="2 3">
    <name type="scientific">Nocardia flavorosea</name>
    <dbReference type="NCBI Taxonomy" id="53429"/>
    <lineage>
        <taxon>Bacteria</taxon>
        <taxon>Bacillati</taxon>
        <taxon>Actinomycetota</taxon>
        <taxon>Actinomycetes</taxon>
        <taxon>Mycobacteriales</taxon>
        <taxon>Nocardiaceae</taxon>
        <taxon>Nocardia</taxon>
    </lineage>
</organism>
<evidence type="ECO:0000313" key="3">
    <source>
        <dbReference type="Proteomes" id="UP000570678"/>
    </source>
</evidence>
<name>A0A846YE98_9NOCA</name>
<feature type="domain" description="Glycosyltransferase 2-like" evidence="1">
    <location>
        <begin position="407"/>
        <end position="513"/>
    </location>
</feature>
<keyword evidence="2" id="KW-0808">Transferase</keyword>